<dbReference type="STRING" id="582851.GCA_900162665_03294"/>
<protein>
    <recommendedName>
        <fullName evidence="2">DnaA N-terminal domain-containing protein</fullName>
    </recommendedName>
</protein>
<feature type="coiled-coil region" evidence="1">
    <location>
        <begin position="101"/>
        <end position="141"/>
    </location>
</feature>
<dbReference type="OrthoDB" id="2966216at2"/>
<dbReference type="EMBL" id="BJYM01000005">
    <property type="protein sequence ID" value="GEN86839.1"/>
    <property type="molecule type" value="Genomic_DNA"/>
</dbReference>
<gene>
    <name evidence="3" type="ORF">OSO01_15780</name>
</gene>
<accession>A0A511ZHB9</accession>
<name>A0A511ZHB9_9BACI</name>
<evidence type="ECO:0000313" key="4">
    <source>
        <dbReference type="Proteomes" id="UP000321558"/>
    </source>
</evidence>
<evidence type="ECO:0000259" key="2">
    <source>
        <dbReference type="Pfam" id="PF11638"/>
    </source>
</evidence>
<dbReference type="InterPro" id="IPR024633">
    <property type="entry name" value="DnaA_N_dom"/>
</dbReference>
<dbReference type="Proteomes" id="UP000321558">
    <property type="component" value="Unassembled WGS sequence"/>
</dbReference>
<dbReference type="InterPro" id="IPR038454">
    <property type="entry name" value="DnaA_N_sf"/>
</dbReference>
<keyword evidence="1" id="KW-0175">Coiled coil</keyword>
<dbReference type="Pfam" id="PF11638">
    <property type="entry name" value="DnaA_N"/>
    <property type="match status" value="1"/>
</dbReference>
<evidence type="ECO:0000313" key="3">
    <source>
        <dbReference type="EMBL" id="GEN86839.1"/>
    </source>
</evidence>
<dbReference type="RefSeq" id="WP_147209859.1">
    <property type="nucleotide sequence ID" value="NZ_BJYM01000005.1"/>
</dbReference>
<proteinExistence type="predicted"/>
<keyword evidence="4" id="KW-1185">Reference proteome</keyword>
<sequence>MGIWQKVLEKISYQISKPSFDTWFKKTTAEFVEDALTVYSSSEFTIDWLKEKYSTLIAESVKEVTGEDYSIHFEVTEENEKLASIFPNAYFESSPNDTDSISRLERKIDRLEQKIQQLINVKRLDERAEQLEERISKLEEKVK</sequence>
<organism evidence="3 4">
    <name type="scientific">Oceanobacillus sojae</name>
    <dbReference type="NCBI Taxonomy" id="582851"/>
    <lineage>
        <taxon>Bacteria</taxon>
        <taxon>Bacillati</taxon>
        <taxon>Bacillota</taxon>
        <taxon>Bacilli</taxon>
        <taxon>Bacillales</taxon>
        <taxon>Bacillaceae</taxon>
        <taxon>Oceanobacillus</taxon>
    </lineage>
</organism>
<reference evidence="3 4" key="1">
    <citation type="submission" date="2019-07" db="EMBL/GenBank/DDBJ databases">
        <title>Whole genome shotgun sequence of Oceanobacillus sojae NBRC 105379.</title>
        <authorList>
            <person name="Hosoyama A."/>
            <person name="Uohara A."/>
            <person name="Ohji S."/>
            <person name="Ichikawa N."/>
        </authorList>
    </citation>
    <scope>NUCLEOTIDE SEQUENCE [LARGE SCALE GENOMIC DNA]</scope>
    <source>
        <strain evidence="3 4">NBRC 105379</strain>
    </source>
</reference>
<dbReference type="Gene3D" id="3.30.300.180">
    <property type="match status" value="1"/>
</dbReference>
<feature type="domain" description="DnaA N-terminal" evidence="2">
    <location>
        <begin position="3"/>
        <end position="62"/>
    </location>
</feature>
<comment type="caution">
    <text evidence="3">The sequence shown here is derived from an EMBL/GenBank/DDBJ whole genome shotgun (WGS) entry which is preliminary data.</text>
</comment>
<dbReference type="AlphaFoldDB" id="A0A511ZHB9"/>
<evidence type="ECO:0000256" key="1">
    <source>
        <dbReference type="SAM" id="Coils"/>
    </source>
</evidence>
<dbReference type="Gene3D" id="1.20.1270.70">
    <property type="entry name" value="Designed single chain three-helix bundle"/>
    <property type="match status" value="1"/>
</dbReference>